<reference evidence="2 3" key="1">
    <citation type="journal article" date="2015" name="Genome Biol. Evol.">
        <title>Phylogenomic analyses indicate that early fungi evolved digesting cell walls of algal ancestors of land plants.</title>
        <authorList>
            <person name="Chang Y."/>
            <person name="Wang S."/>
            <person name="Sekimoto S."/>
            <person name="Aerts A.L."/>
            <person name="Choi C."/>
            <person name="Clum A."/>
            <person name="LaButti K.M."/>
            <person name="Lindquist E.A."/>
            <person name="Yee Ngan C."/>
            <person name="Ohm R.A."/>
            <person name="Salamov A.A."/>
            <person name="Grigoriev I.V."/>
            <person name="Spatafora J.W."/>
            <person name="Berbee M.L."/>
        </authorList>
    </citation>
    <scope>NUCLEOTIDE SEQUENCE [LARGE SCALE GENOMIC DNA]</scope>
    <source>
        <strain evidence="2 3">NRRL 28638</strain>
    </source>
</reference>
<organism evidence="2 3">
    <name type="scientific">Conidiobolus coronatus (strain ATCC 28846 / CBS 209.66 / NRRL 28638)</name>
    <name type="common">Delacroixia coronata</name>
    <dbReference type="NCBI Taxonomy" id="796925"/>
    <lineage>
        <taxon>Eukaryota</taxon>
        <taxon>Fungi</taxon>
        <taxon>Fungi incertae sedis</taxon>
        <taxon>Zoopagomycota</taxon>
        <taxon>Entomophthoromycotina</taxon>
        <taxon>Entomophthoromycetes</taxon>
        <taxon>Entomophthorales</taxon>
        <taxon>Ancylistaceae</taxon>
        <taxon>Conidiobolus</taxon>
    </lineage>
</organism>
<evidence type="ECO:0000313" key="2">
    <source>
        <dbReference type="EMBL" id="KXN73016.1"/>
    </source>
</evidence>
<feature type="non-terminal residue" evidence="2">
    <location>
        <position position="115"/>
    </location>
</feature>
<feature type="signal peptide" evidence="1">
    <location>
        <begin position="1"/>
        <end position="20"/>
    </location>
</feature>
<gene>
    <name evidence="2" type="ORF">CONCODRAFT_4164</name>
</gene>
<proteinExistence type="predicted"/>
<evidence type="ECO:0000313" key="3">
    <source>
        <dbReference type="Proteomes" id="UP000070444"/>
    </source>
</evidence>
<keyword evidence="3" id="KW-1185">Reference proteome</keyword>
<feature type="chain" id="PRO_5007294784" evidence="1">
    <location>
        <begin position="21"/>
        <end position="115"/>
    </location>
</feature>
<accession>A0A137PDD2</accession>
<keyword evidence="1" id="KW-0732">Signal</keyword>
<name>A0A137PDD2_CONC2</name>
<protein>
    <submittedName>
        <fullName evidence="2">Uncharacterized protein</fullName>
    </submittedName>
</protein>
<dbReference type="Proteomes" id="UP000070444">
    <property type="component" value="Unassembled WGS sequence"/>
</dbReference>
<evidence type="ECO:0000256" key="1">
    <source>
        <dbReference type="SAM" id="SignalP"/>
    </source>
</evidence>
<dbReference type="EMBL" id="KQ964443">
    <property type="protein sequence ID" value="KXN73016.1"/>
    <property type="molecule type" value="Genomic_DNA"/>
</dbReference>
<dbReference type="AlphaFoldDB" id="A0A137PDD2"/>
<sequence length="115" mass="12147">MIAQNFITTFALTLLLGTNASPLFRRSQQDGRGNIGSVARDDSVNFDTENFGDVLNNGVGNTARTVAGATGVGNGIFTRRSQVNSQGNIGSVNRDDSFNFVSKIFGDSKNNGVAN</sequence>